<feature type="compositionally biased region" description="Basic and acidic residues" evidence="1">
    <location>
        <begin position="36"/>
        <end position="48"/>
    </location>
</feature>
<dbReference type="OrthoDB" id="6413693at2759"/>
<evidence type="ECO:0000256" key="1">
    <source>
        <dbReference type="SAM" id="MobiDB-lite"/>
    </source>
</evidence>
<sequence length="67" mass="7466">MRSGKARRRAQDLSASRSPSAGGPGPSFTPIPAAQRDMRGEEQEKWPRNDSTWTFQCERGEGESRSE</sequence>
<dbReference type="EMBL" id="OV696700">
    <property type="protein sequence ID" value="CAH1247192.1"/>
    <property type="molecule type" value="Genomic_DNA"/>
</dbReference>
<dbReference type="Proteomes" id="UP000838412">
    <property type="component" value="Chromosome 15"/>
</dbReference>
<reference evidence="2" key="1">
    <citation type="submission" date="2022-01" db="EMBL/GenBank/DDBJ databases">
        <authorList>
            <person name="Braso-Vives M."/>
        </authorList>
    </citation>
    <scope>NUCLEOTIDE SEQUENCE</scope>
</reference>
<organism evidence="2 3">
    <name type="scientific">Branchiostoma lanceolatum</name>
    <name type="common">Common lancelet</name>
    <name type="synonym">Amphioxus lanceolatum</name>
    <dbReference type="NCBI Taxonomy" id="7740"/>
    <lineage>
        <taxon>Eukaryota</taxon>
        <taxon>Metazoa</taxon>
        <taxon>Chordata</taxon>
        <taxon>Cephalochordata</taxon>
        <taxon>Leptocardii</taxon>
        <taxon>Amphioxiformes</taxon>
        <taxon>Branchiostomatidae</taxon>
        <taxon>Branchiostoma</taxon>
    </lineage>
</organism>
<keyword evidence="3" id="KW-1185">Reference proteome</keyword>
<feature type="compositionally biased region" description="Basic and acidic residues" evidence="1">
    <location>
        <begin position="58"/>
        <end position="67"/>
    </location>
</feature>
<evidence type="ECO:0000313" key="3">
    <source>
        <dbReference type="Proteomes" id="UP000838412"/>
    </source>
</evidence>
<name>A0A8K0EFP8_BRALA</name>
<proteinExistence type="predicted"/>
<feature type="region of interest" description="Disordered" evidence="1">
    <location>
        <begin position="1"/>
        <end position="67"/>
    </location>
</feature>
<protein>
    <submittedName>
        <fullName evidence="2">Hypp7846 protein</fullName>
    </submittedName>
</protein>
<evidence type="ECO:0000313" key="2">
    <source>
        <dbReference type="EMBL" id="CAH1247192.1"/>
    </source>
</evidence>
<gene>
    <name evidence="2" type="primary">Hypp7846</name>
    <name evidence="2" type="ORF">BLAG_LOCUS8943</name>
</gene>
<dbReference type="AlphaFoldDB" id="A0A8K0EFP8"/>
<accession>A0A8K0EFP8</accession>